<evidence type="ECO:0000313" key="1">
    <source>
        <dbReference type="EMBL" id="KAA6354772.1"/>
    </source>
</evidence>
<name>A0A5J4TA53_9EUKA</name>
<reference evidence="1 2" key="1">
    <citation type="submission" date="2019-03" db="EMBL/GenBank/DDBJ databases">
        <title>Single cell metagenomics reveals metabolic interactions within the superorganism composed of flagellate Streblomastix strix and complex community of Bacteroidetes bacteria on its surface.</title>
        <authorList>
            <person name="Treitli S.C."/>
            <person name="Kolisko M."/>
            <person name="Husnik F."/>
            <person name="Keeling P."/>
            <person name="Hampl V."/>
        </authorList>
    </citation>
    <scope>NUCLEOTIDE SEQUENCE [LARGE SCALE GENOMIC DNA]</scope>
    <source>
        <strain evidence="1">ST1C</strain>
    </source>
</reference>
<dbReference type="EMBL" id="SNRW01035737">
    <property type="protein sequence ID" value="KAA6354772.1"/>
    <property type="molecule type" value="Genomic_DNA"/>
</dbReference>
<dbReference type="AlphaFoldDB" id="A0A5J4TA53"/>
<comment type="caution">
    <text evidence="1">The sequence shown here is derived from an EMBL/GenBank/DDBJ whole genome shotgun (WGS) entry which is preliminary data.</text>
</comment>
<evidence type="ECO:0000313" key="2">
    <source>
        <dbReference type="Proteomes" id="UP000324800"/>
    </source>
</evidence>
<organism evidence="1 2">
    <name type="scientific">Streblomastix strix</name>
    <dbReference type="NCBI Taxonomy" id="222440"/>
    <lineage>
        <taxon>Eukaryota</taxon>
        <taxon>Metamonada</taxon>
        <taxon>Preaxostyla</taxon>
        <taxon>Oxymonadida</taxon>
        <taxon>Streblomastigidae</taxon>
        <taxon>Streblomastix</taxon>
    </lineage>
</organism>
<gene>
    <name evidence="1" type="ORF">EZS28_049701</name>
</gene>
<dbReference type="Proteomes" id="UP000324800">
    <property type="component" value="Unassembled WGS sequence"/>
</dbReference>
<proteinExistence type="predicted"/>
<sequence length="161" mass="18787">MSAIRNITRYFCSGQITVFINVRALVFFINYYDYKKILGFGIENERYELTSLGRTCYSMIVHKWNKEKYQYEFKPKITSKGISKSQQISHNDQINVINKDIVKKGINGTLKIYDNVMSIIQVEKCAPTEFNYKSIVLRNQCCCPYIKGLTAKDYTIKDQSN</sequence>
<accession>A0A5J4TA53</accession>
<protein>
    <submittedName>
        <fullName evidence="1">Uncharacterized protein</fullName>
    </submittedName>
</protein>